<dbReference type="PROSITE" id="PS50297">
    <property type="entry name" value="ANK_REP_REGION"/>
    <property type="match status" value="10"/>
</dbReference>
<feature type="repeat" description="ANK" evidence="3">
    <location>
        <begin position="556"/>
        <end position="588"/>
    </location>
</feature>
<feature type="repeat" description="ANK" evidence="3">
    <location>
        <begin position="589"/>
        <end position="628"/>
    </location>
</feature>
<gene>
    <name evidence="4" type="ORF">BJX67DRAFT_342712</name>
</gene>
<dbReference type="RefSeq" id="XP_070890589.1">
    <property type="nucleotide sequence ID" value="XM_071028056.1"/>
</dbReference>
<evidence type="ECO:0000313" key="4">
    <source>
        <dbReference type="EMBL" id="KAL2871610.1"/>
    </source>
</evidence>
<dbReference type="SMART" id="SM00248">
    <property type="entry name" value="ANK"/>
    <property type="match status" value="15"/>
</dbReference>
<sequence length="660" mass="70297">MSHGPIWRLPNELLIHIATGMPSESDINALILTHPRFHALLNKTLYTRNATCSESSALLWAAKHGNLETTKKAIAASNARAGEALTAALENKQEDIAEALLRLVDGIDTEVESESYGHTPLCLAAAGGYGTLVRSLLARGADVNFSQGRGESSLPLSLALSAEREEIAMLLVESSACVDDEVMHVAVCKGREAMVKVMLEKGGNVNAEGGDDDTVLIEAAMRGHEGIVNVLLEAGATVDYRSGGYFQTTALCEMAGHDCEATVRKLVERGGRIDDRDEMGETPLMRAARNGREAVARLLIEKGSKINDHSNEGVTVLMHAAAGGHEGMTRLLLENGADMHAKDNEGRTLLHWAAKGGRQSVLELYLKGGADPRAKTDTGETVTLVAAEHGDEAMLAQLLALDPNIGATTGPDECGEDRKRLGDYGDTMLGLAARSGRLGNVKLLVGKGAALEAANWGGYTPLALAASWGHPDCVEFLLNQGASVANRTKFGTTPLGLAASRGSKACVELLLNHGADLEAKDKKGKTPLSEAAEWGREDCVELLLGCGAEIEVRDERGWTPLSLAVYHGRTACAKILIQYHANIEAKDKFGCSPLLVACSGAMSELANHRIEIMELLLDSGADIESTDSGGRTALARADRWPPSTRQFLRDRGANVKVLER</sequence>
<feature type="repeat" description="ANK" evidence="3">
    <location>
        <begin position="424"/>
        <end position="456"/>
    </location>
</feature>
<dbReference type="GeneID" id="98143128"/>
<dbReference type="Proteomes" id="UP001610432">
    <property type="component" value="Unassembled WGS sequence"/>
</dbReference>
<dbReference type="SUPFAM" id="SSF48403">
    <property type="entry name" value="Ankyrin repeat"/>
    <property type="match status" value="2"/>
</dbReference>
<feature type="repeat" description="ANK" evidence="3">
    <location>
        <begin position="211"/>
        <end position="243"/>
    </location>
</feature>
<evidence type="ECO:0000313" key="5">
    <source>
        <dbReference type="Proteomes" id="UP001610432"/>
    </source>
</evidence>
<feature type="repeat" description="ANK" evidence="3">
    <location>
        <begin position="178"/>
        <end position="210"/>
    </location>
</feature>
<dbReference type="PROSITE" id="PS50088">
    <property type="entry name" value="ANK_REPEAT"/>
    <property type="match status" value="12"/>
</dbReference>
<evidence type="ECO:0000256" key="1">
    <source>
        <dbReference type="ARBA" id="ARBA00022737"/>
    </source>
</evidence>
<feature type="repeat" description="ANK" evidence="3">
    <location>
        <begin position="457"/>
        <end position="489"/>
    </location>
</feature>
<keyword evidence="5" id="KW-1185">Reference proteome</keyword>
<reference evidence="4 5" key="1">
    <citation type="submission" date="2024-07" db="EMBL/GenBank/DDBJ databases">
        <title>Section-level genome sequencing and comparative genomics of Aspergillus sections Usti and Cavernicolus.</title>
        <authorList>
            <consortium name="Lawrence Berkeley National Laboratory"/>
            <person name="Nybo J.L."/>
            <person name="Vesth T.C."/>
            <person name="Theobald S."/>
            <person name="Frisvad J.C."/>
            <person name="Larsen T.O."/>
            <person name="Kjaerboelling I."/>
            <person name="Rothschild-Mancinelli K."/>
            <person name="Lyhne E.K."/>
            <person name="Kogle M.E."/>
            <person name="Barry K."/>
            <person name="Clum A."/>
            <person name="Na H."/>
            <person name="Ledsgaard L."/>
            <person name="Lin J."/>
            <person name="Lipzen A."/>
            <person name="Kuo A."/>
            <person name="Riley R."/>
            <person name="Mondo S."/>
            <person name="Labutti K."/>
            <person name="Haridas S."/>
            <person name="Pangalinan J."/>
            <person name="Salamov A.A."/>
            <person name="Simmons B.A."/>
            <person name="Magnuson J.K."/>
            <person name="Chen J."/>
            <person name="Drula E."/>
            <person name="Henrissat B."/>
            <person name="Wiebenga A."/>
            <person name="Lubbers R.J."/>
            <person name="Gomes A.C."/>
            <person name="Macurrencykelacurrency M.R."/>
            <person name="Stajich J."/>
            <person name="Grigoriev I.V."/>
            <person name="Mortensen U.H."/>
            <person name="De Vries R.P."/>
            <person name="Baker S.E."/>
            <person name="Andersen M.R."/>
        </authorList>
    </citation>
    <scope>NUCLEOTIDE SEQUENCE [LARGE SCALE GENOMIC DNA]</scope>
    <source>
        <strain evidence="4 5">CBS 449.75</strain>
    </source>
</reference>
<dbReference type="PANTHER" id="PTHR24198:SF165">
    <property type="entry name" value="ANKYRIN REPEAT-CONTAINING PROTEIN-RELATED"/>
    <property type="match status" value="1"/>
</dbReference>
<feature type="repeat" description="ANK" evidence="3">
    <location>
        <begin position="523"/>
        <end position="555"/>
    </location>
</feature>
<dbReference type="Pfam" id="PF00023">
    <property type="entry name" value="Ank"/>
    <property type="match status" value="2"/>
</dbReference>
<evidence type="ECO:0000256" key="3">
    <source>
        <dbReference type="PROSITE-ProRule" id="PRU00023"/>
    </source>
</evidence>
<dbReference type="Pfam" id="PF13637">
    <property type="entry name" value="Ank_4"/>
    <property type="match status" value="1"/>
</dbReference>
<dbReference type="EMBL" id="JBFXLQ010000003">
    <property type="protein sequence ID" value="KAL2871610.1"/>
    <property type="molecule type" value="Genomic_DNA"/>
</dbReference>
<evidence type="ECO:0000256" key="2">
    <source>
        <dbReference type="ARBA" id="ARBA00023043"/>
    </source>
</evidence>
<dbReference type="InterPro" id="IPR036770">
    <property type="entry name" value="Ankyrin_rpt-contain_sf"/>
</dbReference>
<feature type="repeat" description="ANK" evidence="3">
    <location>
        <begin position="116"/>
        <end position="148"/>
    </location>
</feature>
<keyword evidence="1" id="KW-0677">Repeat</keyword>
<proteinExistence type="predicted"/>
<dbReference type="PANTHER" id="PTHR24198">
    <property type="entry name" value="ANKYRIN REPEAT AND PROTEIN KINASE DOMAIN-CONTAINING PROTEIN"/>
    <property type="match status" value="1"/>
</dbReference>
<feature type="repeat" description="ANK" evidence="3">
    <location>
        <begin position="279"/>
        <end position="311"/>
    </location>
</feature>
<feature type="repeat" description="ANK" evidence="3">
    <location>
        <begin position="312"/>
        <end position="344"/>
    </location>
</feature>
<dbReference type="InterPro" id="IPR002110">
    <property type="entry name" value="Ankyrin_rpt"/>
</dbReference>
<keyword evidence="2 3" id="KW-0040">ANK repeat</keyword>
<protein>
    <submittedName>
        <fullName evidence="4">Ankyrin repeat-containing domain protein</fullName>
    </submittedName>
</protein>
<accession>A0ABR4M4U7</accession>
<dbReference type="PRINTS" id="PR01415">
    <property type="entry name" value="ANKYRIN"/>
</dbReference>
<name>A0ABR4M4U7_9EURO</name>
<feature type="repeat" description="ANK" evidence="3">
    <location>
        <begin position="345"/>
        <end position="377"/>
    </location>
</feature>
<feature type="repeat" description="ANK" evidence="3">
    <location>
        <begin position="490"/>
        <end position="522"/>
    </location>
</feature>
<dbReference type="Pfam" id="PF12796">
    <property type="entry name" value="Ank_2"/>
    <property type="match status" value="4"/>
</dbReference>
<comment type="caution">
    <text evidence="4">The sequence shown here is derived from an EMBL/GenBank/DDBJ whole genome shotgun (WGS) entry which is preliminary data.</text>
</comment>
<dbReference type="Gene3D" id="1.25.40.20">
    <property type="entry name" value="Ankyrin repeat-containing domain"/>
    <property type="match status" value="6"/>
</dbReference>
<organism evidence="4 5">
    <name type="scientific">Aspergillus lucknowensis</name>
    <dbReference type="NCBI Taxonomy" id="176173"/>
    <lineage>
        <taxon>Eukaryota</taxon>
        <taxon>Fungi</taxon>
        <taxon>Dikarya</taxon>
        <taxon>Ascomycota</taxon>
        <taxon>Pezizomycotina</taxon>
        <taxon>Eurotiomycetes</taxon>
        <taxon>Eurotiomycetidae</taxon>
        <taxon>Eurotiales</taxon>
        <taxon>Aspergillaceae</taxon>
        <taxon>Aspergillus</taxon>
        <taxon>Aspergillus subgen. Nidulantes</taxon>
    </lineage>
</organism>